<proteinExistence type="inferred from homology"/>
<dbReference type="InterPro" id="IPR011990">
    <property type="entry name" value="TPR-like_helical_dom_sf"/>
</dbReference>
<dbReference type="PANTHER" id="PTHR47926">
    <property type="entry name" value="PENTATRICOPEPTIDE REPEAT-CONTAINING PROTEIN"/>
    <property type="match status" value="1"/>
</dbReference>
<dbReference type="NCBIfam" id="TIGR00756">
    <property type="entry name" value="PPR"/>
    <property type="match status" value="3"/>
</dbReference>
<feature type="repeat" description="PPR" evidence="3">
    <location>
        <begin position="95"/>
        <end position="129"/>
    </location>
</feature>
<dbReference type="FunFam" id="1.25.40.10:FF:000073">
    <property type="entry name" value="Pentatricopeptide repeat-containing protein chloroplastic"/>
    <property type="match status" value="1"/>
</dbReference>
<evidence type="ECO:0000256" key="2">
    <source>
        <dbReference type="ARBA" id="ARBA00022737"/>
    </source>
</evidence>
<protein>
    <submittedName>
        <fullName evidence="5">Putative tetratricopeptide-like helical domain, DYW domain-containing protein</fullName>
    </submittedName>
</protein>
<organism evidence="5 6">
    <name type="scientific">Rosa chinensis</name>
    <name type="common">China rose</name>
    <dbReference type="NCBI Taxonomy" id="74649"/>
    <lineage>
        <taxon>Eukaryota</taxon>
        <taxon>Viridiplantae</taxon>
        <taxon>Streptophyta</taxon>
        <taxon>Embryophyta</taxon>
        <taxon>Tracheophyta</taxon>
        <taxon>Spermatophyta</taxon>
        <taxon>Magnoliopsida</taxon>
        <taxon>eudicotyledons</taxon>
        <taxon>Gunneridae</taxon>
        <taxon>Pentapetalae</taxon>
        <taxon>rosids</taxon>
        <taxon>fabids</taxon>
        <taxon>Rosales</taxon>
        <taxon>Rosaceae</taxon>
        <taxon>Rosoideae</taxon>
        <taxon>Rosoideae incertae sedis</taxon>
        <taxon>Rosa</taxon>
    </lineage>
</organism>
<dbReference type="PANTHER" id="PTHR47926:SF366">
    <property type="entry name" value="PENTATRICOPEPTIDE REPEAT SUPERFAMILY PROTEIN"/>
    <property type="match status" value="1"/>
</dbReference>
<dbReference type="Gene3D" id="1.25.40.10">
    <property type="entry name" value="Tetratricopeptide repeat domain"/>
    <property type="match status" value="4"/>
</dbReference>
<dbReference type="InterPro" id="IPR046960">
    <property type="entry name" value="PPR_At4g14850-like_plant"/>
</dbReference>
<sequence length="579" mass="64017">MVTGFSQNLRFSESFKAFSQMRIAGESPTQFAFASVIRACVVLGSVEIGRQLHSLALKLGLACELFVGSNLADMYSKCGFMVEACKFFEEMPSKDAVSWTSMIDGYAKSGDFEAALLSYQRMINDGIGVDKYVVSSALSACSALKACQFGKCVHSTVVKLGLEVEVAVGNALVDMYSKSGDMESALNVFHVHPECRNIVSYSSLINGYVEMDEIEKAFSVFVDLQRGGGVEPNQFTFSSLVKACANQAALEQGIQLHAQVIKFNFDRDNFVSSVLVDMYGKCGLLDHSIQVFDEIANPTEVAWNSLPSVFAVNGLGNDALKTFSRMVRAGVKPNAITFIILLTGCSHSGSVEEGLTYFYFMEKTYGMVPRAGHYSCVIDLLGRAGRLEEAEEFINSMPMQPNAFGWCFFLGACTIRGDKEGQTGSRKWEDFRGVRKIMRDGSMKKLPGYSWVDIGNKTHTFGAKDWSHPQKKKIYEKLDSLLDQIKKAGYVPNTDLVLHDMDDNSKVELLHHHSERIAIAFALVSMPGKPIIVKKNIRVCLDCHSAIKYISLVVGRKIIVRDNTRFHHFADGLCSCGDY</sequence>
<dbReference type="Pfam" id="PF13041">
    <property type="entry name" value="PPR_2"/>
    <property type="match status" value="2"/>
</dbReference>
<dbReference type="InterPro" id="IPR032867">
    <property type="entry name" value="DYW_dom"/>
</dbReference>
<evidence type="ECO:0000313" key="5">
    <source>
        <dbReference type="EMBL" id="PRQ43913.1"/>
    </source>
</evidence>
<gene>
    <name evidence="5" type="ORF">RchiOBHm_Chr3g0473471</name>
</gene>
<dbReference type="Gramene" id="PRQ43913">
    <property type="protein sequence ID" value="PRQ43913"/>
    <property type="gene ID" value="RchiOBHm_Chr3g0473471"/>
</dbReference>
<dbReference type="Pfam" id="PF14432">
    <property type="entry name" value="DYW_deaminase"/>
    <property type="match status" value="1"/>
</dbReference>
<evidence type="ECO:0000259" key="4">
    <source>
        <dbReference type="Pfam" id="PF14432"/>
    </source>
</evidence>
<reference evidence="5 6" key="1">
    <citation type="journal article" date="2018" name="Nat. Genet.">
        <title>The Rosa genome provides new insights in the design of modern roses.</title>
        <authorList>
            <person name="Bendahmane M."/>
        </authorList>
    </citation>
    <scope>NUCLEOTIDE SEQUENCE [LARGE SCALE GENOMIC DNA]</scope>
    <source>
        <strain evidence="6">cv. Old Blush</strain>
    </source>
</reference>
<feature type="domain" description="DYW" evidence="4">
    <location>
        <begin position="489"/>
        <end position="579"/>
    </location>
</feature>
<feature type="repeat" description="PPR" evidence="3">
    <location>
        <begin position="299"/>
        <end position="333"/>
    </location>
</feature>
<dbReference type="InterPro" id="IPR046849">
    <property type="entry name" value="E2_motif"/>
</dbReference>
<dbReference type="Pfam" id="PF01535">
    <property type="entry name" value="PPR"/>
    <property type="match status" value="5"/>
</dbReference>
<dbReference type="GO" id="GO:0008270">
    <property type="term" value="F:zinc ion binding"/>
    <property type="evidence" value="ECO:0007669"/>
    <property type="project" value="InterPro"/>
</dbReference>
<keyword evidence="2" id="KW-0677">Repeat</keyword>
<dbReference type="GO" id="GO:0009451">
    <property type="term" value="P:RNA modification"/>
    <property type="evidence" value="ECO:0007669"/>
    <property type="project" value="InterPro"/>
</dbReference>
<evidence type="ECO:0000256" key="1">
    <source>
        <dbReference type="ARBA" id="ARBA00006643"/>
    </source>
</evidence>
<dbReference type="Proteomes" id="UP000238479">
    <property type="component" value="Chromosome 3"/>
</dbReference>
<evidence type="ECO:0000256" key="3">
    <source>
        <dbReference type="PROSITE-ProRule" id="PRU00708"/>
    </source>
</evidence>
<comment type="similarity">
    <text evidence="1">Belongs to the PPR family. PCMP-H subfamily.</text>
</comment>
<feature type="repeat" description="PPR" evidence="3">
    <location>
        <begin position="197"/>
        <end position="232"/>
    </location>
</feature>
<dbReference type="PROSITE" id="PS51375">
    <property type="entry name" value="PPR"/>
    <property type="match status" value="3"/>
</dbReference>
<comment type="caution">
    <text evidence="5">The sequence shown here is derived from an EMBL/GenBank/DDBJ whole genome shotgun (WGS) entry which is preliminary data.</text>
</comment>
<dbReference type="InterPro" id="IPR002885">
    <property type="entry name" value="PPR_rpt"/>
</dbReference>
<evidence type="ECO:0000313" key="6">
    <source>
        <dbReference type="Proteomes" id="UP000238479"/>
    </source>
</evidence>
<dbReference type="OMA" id="CTFAKLM"/>
<name>A0A2P6RBV9_ROSCH</name>
<dbReference type="AlphaFoldDB" id="A0A2P6RBV9"/>
<dbReference type="Pfam" id="PF20430">
    <property type="entry name" value="Eplus_motif"/>
    <property type="match status" value="1"/>
</dbReference>
<dbReference type="GO" id="GO:0003723">
    <property type="term" value="F:RNA binding"/>
    <property type="evidence" value="ECO:0007669"/>
    <property type="project" value="InterPro"/>
</dbReference>
<dbReference type="EMBL" id="PDCK01000041">
    <property type="protein sequence ID" value="PRQ43913.1"/>
    <property type="molecule type" value="Genomic_DNA"/>
</dbReference>
<dbReference type="FunFam" id="1.25.40.10:FF:000242">
    <property type="entry name" value="Pentatricopeptide repeat-containing protein"/>
    <property type="match status" value="1"/>
</dbReference>
<dbReference type="FunFam" id="1.25.40.10:FF:000344">
    <property type="entry name" value="Pentatricopeptide repeat-containing protein"/>
    <property type="match status" value="1"/>
</dbReference>
<keyword evidence="6" id="KW-1185">Reference proteome</keyword>
<accession>A0A2P6RBV9</accession>